<dbReference type="EMBL" id="NSFD01000056">
    <property type="protein sequence ID" value="PBA23728.1"/>
    <property type="molecule type" value="Genomic_DNA"/>
</dbReference>
<evidence type="ECO:0000313" key="3">
    <source>
        <dbReference type="Proteomes" id="UP000217768"/>
    </source>
</evidence>
<reference evidence="2 3" key="1">
    <citation type="submission" date="2017-08" db="EMBL/GenBank/DDBJ databases">
        <title>Phylogenetic analysis of Mycobacterium avium complex whole genomes.</title>
        <authorList>
            <person name="Caverly L.J."/>
            <person name="Spilker T."/>
            <person name="Lipuma J."/>
        </authorList>
    </citation>
    <scope>NUCLEOTIDE SEQUENCE [LARGE SCALE GENOMIC DNA]</scope>
    <source>
        <strain evidence="2 3">FLAC0165</strain>
    </source>
</reference>
<dbReference type="AlphaFoldDB" id="A0A2A2ZBE4"/>
<evidence type="ECO:0000256" key="1">
    <source>
        <dbReference type="SAM" id="MobiDB-lite"/>
    </source>
</evidence>
<evidence type="ECO:0000313" key="2">
    <source>
        <dbReference type="EMBL" id="PBA23728.1"/>
    </source>
</evidence>
<dbReference type="RefSeq" id="WP_095795258.1">
    <property type="nucleotide sequence ID" value="NZ_NSFD01000056.1"/>
</dbReference>
<gene>
    <name evidence="2" type="ORF">CKJ66_26985</name>
</gene>
<dbReference type="Proteomes" id="UP000217768">
    <property type="component" value="Unassembled WGS sequence"/>
</dbReference>
<feature type="region of interest" description="Disordered" evidence="1">
    <location>
        <begin position="166"/>
        <end position="202"/>
    </location>
</feature>
<accession>A0A2A2ZBE4</accession>
<name>A0A2A2ZBE4_MYCAV</name>
<proteinExistence type="predicted"/>
<protein>
    <submittedName>
        <fullName evidence="2">Uncharacterized protein</fullName>
    </submittedName>
</protein>
<sequence>MNATATADSDTLGVVSAHSVVLIGAALKDHRIQVVFHFGEDVATVHSAGMLGPGSYARDHTATLYVSGEPTCGGITDIEVHATPEQADYARRVLTLLLPYLPDESHGSGTWIGDCARTFIDALAARAERQVWCIRADNGRIVHAKVSEYNYYDRDDAVSCLEPEDIGVDEDDNPDEHVTVERVPETDIPDDITIDGARWPND</sequence>
<feature type="compositionally biased region" description="Basic and acidic residues" evidence="1">
    <location>
        <begin position="175"/>
        <end position="185"/>
    </location>
</feature>
<organism evidence="2 3">
    <name type="scientific">Mycobacterium avium</name>
    <dbReference type="NCBI Taxonomy" id="1764"/>
    <lineage>
        <taxon>Bacteria</taxon>
        <taxon>Bacillati</taxon>
        <taxon>Actinomycetota</taxon>
        <taxon>Actinomycetes</taxon>
        <taxon>Mycobacteriales</taxon>
        <taxon>Mycobacteriaceae</taxon>
        <taxon>Mycobacterium</taxon>
        <taxon>Mycobacterium avium complex (MAC)</taxon>
    </lineage>
</organism>
<comment type="caution">
    <text evidence="2">The sequence shown here is derived from an EMBL/GenBank/DDBJ whole genome shotgun (WGS) entry which is preliminary data.</text>
</comment>